<gene>
    <name evidence="3" type="ORF">HOO65_020121</name>
</gene>
<evidence type="ECO:0000256" key="2">
    <source>
        <dbReference type="SAM" id="MobiDB-lite"/>
    </source>
</evidence>
<feature type="coiled-coil region" evidence="1">
    <location>
        <begin position="9"/>
        <end position="122"/>
    </location>
</feature>
<protein>
    <recommendedName>
        <fullName evidence="5">Protein kinase domain-containing protein</fullName>
    </recommendedName>
</protein>
<reference evidence="3 4" key="1">
    <citation type="submission" date="2020-05" db="EMBL/GenBank/DDBJ databases">
        <title>Ceratocystis lukuohia genome.</title>
        <authorList>
            <person name="Harrington T.C."/>
            <person name="Kim K."/>
            <person name="Mayers C.G."/>
        </authorList>
    </citation>
    <scope>NUCLEOTIDE SEQUENCE [LARGE SCALE GENOMIC DNA]</scope>
    <source>
        <strain evidence="3 4">C4212</strain>
    </source>
</reference>
<feature type="region of interest" description="Disordered" evidence="2">
    <location>
        <begin position="531"/>
        <end position="607"/>
    </location>
</feature>
<evidence type="ECO:0008006" key="5">
    <source>
        <dbReference type="Google" id="ProtNLM"/>
    </source>
</evidence>
<proteinExistence type="predicted"/>
<dbReference type="GeneID" id="98115754"/>
<feature type="region of interest" description="Disordered" evidence="2">
    <location>
        <begin position="311"/>
        <end position="348"/>
    </location>
</feature>
<dbReference type="EMBL" id="JABSNW010000002">
    <property type="protein sequence ID" value="KAL2889579.1"/>
    <property type="molecule type" value="Genomic_DNA"/>
</dbReference>
<dbReference type="Proteomes" id="UP001610728">
    <property type="component" value="Unassembled WGS sequence"/>
</dbReference>
<evidence type="ECO:0000256" key="1">
    <source>
        <dbReference type="SAM" id="Coils"/>
    </source>
</evidence>
<evidence type="ECO:0000313" key="3">
    <source>
        <dbReference type="EMBL" id="KAL2889579.1"/>
    </source>
</evidence>
<sequence length="847" mass="93439">MDNLNFSDIEAVKAAFAAIQREKDAEKAQSAAKDKLIAEKDELIAAERLRAEEEKAQSAEKDKLIADKDKLIAAERLRAEEEKAQSADKDKLIAEKDELISAEKARADAEKARADAEKALNVSTSLHAYLYNLYAHCFQTITVLPPKDENATVPSTTSVSRRNCPRKLLHWRDFPVLHEQKFANLTNAFGNKLLLPCISALREDQKIVAEWTHGSEGDSSKFCSAVIEQPTANIAKNWLKIEPKGIEKIEFRTNMRHIKRLIDQIEECHRQEATVEVSRDDDDYNSSSDVVDILEPVTIISASALRGRGAPNATVSLRPNLKRPAILPPDASEPRPSKAQSPNRSIKPDGTCVAIMEKTLKDRCLLVIEHKPAHIHTPTLLENALEQIAKSDGSIFLGSMGPESVSGTKEMPKSQKGLAIVAKALLQTYNYMVALGLSYGYISTGECTVLLHIDYEEPSELYFHLCVHQKDVKGIPLRPVTAPLAQDDDIAAALEDGIKNTPCAIIMTMIQLALNQPNLSAQEIASVQKDLPRYPDTKNPPSDPSPGPGKGDGNGGGKGGGNPSLRDKYPLLPPPSGGSSSQSLQDPSKRQMANKHTYMNPGPHRPPQPEYCSQKCLLGVVNGSFLDASCPNSHLHRQYSASSDGKHPLTLAQLVDVIQTQLDTNLDSDCEVQRHKSGLFGTLVKLTAHPYGYTFVGKGMMDLGLPFIRHELQVYSRLRPIQGVFVPVCLGHVSMQQTLNVEFLPIRQMLLMSYAGESVREMGDVVDNIEAQLLALGVVHGDIREENVTYDAMSRQTMLIDFHRSQIFDPAPKTTFVGPARSAVLKQEHILNSWDDGRSKKRMRLEI</sequence>
<dbReference type="Gene3D" id="1.10.510.10">
    <property type="entry name" value="Transferase(Phosphotransferase) domain 1"/>
    <property type="match status" value="1"/>
</dbReference>
<keyword evidence="1" id="KW-0175">Coiled coil</keyword>
<feature type="compositionally biased region" description="Low complexity" evidence="2">
    <location>
        <begin position="577"/>
        <end position="586"/>
    </location>
</feature>
<organism evidence="3 4">
    <name type="scientific">Ceratocystis lukuohia</name>
    <dbReference type="NCBI Taxonomy" id="2019550"/>
    <lineage>
        <taxon>Eukaryota</taxon>
        <taxon>Fungi</taxon>
        <taxon>Dikarya</taxon>
        <taxon>Ascomycota</taxon>
        <taxon>Pezizomycotina</taxon>
        <taxon>Sordariomycetes</taxon>
        <taxon>Hypocreomycetidae</taxon>
        <taxon>Microascales</taxon>
        <taxon>Ceratocystidaceae</taxon>
        <taxon>Ceratocystis</taxon>
    </lineage>
</organism>
<dbReference type="InterPro" id="IPR011009">
    <property type="entry name" value="Kinase-like_dom_sf"/>
</dbReference>
<dbReference type="RefSeq" id="XP_070860759.1">
    <property type="nucleotide sequence ID" value="XM_071006463.1"/>
</dbReference>
<dbReference type="SUPFAM" id="SSF56112">
    <property type="entry name" value="Protein kinase-like (PK-like)"/>
    <property type="match status" value="1"/>
</dbReference>
<accession>A0ABR4MMZ3</accession>
<name>A0ABR4MMZ3_9PEZI</name>
<feature type="compositionally biased region" description="Gly residues" evidence="2">
    <location>
        <begin position="548"/>
        <end position="562"/>
    </location>
</feature>
<comment type="caution">
    <text evidence="3">The sequence shown here is derived from an EMBL/GenBank/DDBJ whole genome shotgun (WGS) entry which is preliminary data.</text>
</comment>
<evidence type="ECO:0000313" key="4">
    <source>
        <dbReference type="Proteomes" id="UP001610728"/>
    </source>
</evidence>
<keyword evidence="4" id="KW-1185">Reference proteome</keyword>